<dbReference type="InterPro" id="IPR052344">
    <property type="entry name" value="Transposase-related"/>
</dbReference>
<gene>
    <name evidence="2" type="ORF">NCTC11091_01966</name>
</gene>
<evidence type="ECO:0000259" key="1">
    <source>
        <dbReference type="Pfam" id="PF13817"/>
    </source>
</evidence>
<sequence>MRPWALGRKNWLFAGSLESGQRAANVMSLIQSARLNGLDPYAYLVDVLRRLPTHPDSQIDELLPHCWKPSQ</sequence>
<dbReference type="Proteomes" id="UP000255193">
    <property type="component" value="Unassembled WGS sequence"/>
</dbReference>
<dbReference type="InterPro" id="IPR039552">
    <property type="entry name" value="IS66_C"/>
</dbReference>
<organism evidence="2 3">
    <name type="scientific">Faucicola atlantae</name>
    <dbReference type="NCBI Taxonomy" id="34059"/>
    <lineage>
        <taxon>Bacteria</taxon>
        <taxon>Pseudomonadati</taxon>
        <taxon>Pseudomonadota</taxon>
        <taxon>Gammaproteobacteria</taxon>
        <taxon>Moraxellales</taxon>
        <taxon>Moraxellaceae</taxon>
        <taxon>Faucicola</taxon>
    </lineage>
</organism>
<name>A0A378Q6K7_9GAMM</name>
<dbReference type="AlphaFoldDB" id="A0A378Q6K7"/>
<reference evidence="2 3" key="1">
    <citation type="submission" date="2018-06" db="EMBL/GenBank/DDBJ databases">
        <authorList>
            <consortium name="Pathogen Informatics"/>
            <person name="Doyle S."/>
        </authorList>
    </citation>
    <scope>NUCLEOTIDE SEQUENCE [LARGE SCALE GENOMIC DNA]</scope>
    <source>
        <strain evidence="2 3">NCTC11091</strain>
    </source>
</reference>
<accession>A0A378Q6K7</accession>
<proteinExistence type="predicted"/>
<dbReference type="Pfam" id="PF13817">
    <property type="entry name" value="DDE_Tnp_IS66_C"/>
    <property type="match status" value="1"/>
</dbReference>
<evidence type="ECO:0000313" key="2">
    <source>
        <dbReference type="EMBL" id="STY96156.1"/>
    </source>
</evidence>
<dbReference type="PANTHER" id="PTHR33678">
    <property type="entry name" value="BLL1576 PROTEIN"/>
    <property type="match status" value="1"/>
</dbReference>
<evidence type="ECO:0000313" key="3">
    <source>
        <dbReference type="Proteomes" id="UP000255193"/>
    </source>
</evidence>
<feature type="domain" description="Transposase IS66 C-terminal" evidence="1">
    <location>
        <begin position="28"/>
        <end position="65"/>
    </location>
</feature>
<protein>
    <recommendedName>
        <fullName evidence="1">Transposase IS66 C-terminal domain-containing protein</fullName>
    </recommendedName>
</protein>
<dbReference type="PANTHER" id="PTHR33678:SF1">
    <property type="entry name" value="BLL1576 PROTEIN"/>
    <property type="match status" value="1"/>
</dbReference>
<dbReference type="EMBL" id="UGQA01000001">
    <property type="protein sequence ID" value="STY96156.1"/>
    <property type="molecule type" value="Genomic_DNA"/>
</dbReference>